<dbReference type="PROSITE" id="PS51755">
    <property type="entry name" value="OMPR_PHOB"/>
    <property type="match status" value="1"/>
</dbReference>
<reference evidence="7 8" key="1">
    <citation type="submission" date="2016-10" db="EMBL/GenBank/DDBJ databases">
        <authorList>
            <person name="de Groot N.N."/>
        </authorList>
    </citation>
    <scope>NUCLEOTIDE SEQUENCE [LARGE SCALE GENOMIC DNA]</scope>
    <source>
        <strain evidence="7 8">DSM 44149</strain>
    </source>
</reference>
<dbReference type="Pfam" id="PF03704">
    <property type="entry name" value="BTAD"/>
    <property type="match status" value="1"/>
</dbReference>
<dbReference type="InterPro" id="IPR001867">
    <property type="entry name" value="OmpR/PhoB-type_DNA-bd"/>
</dbReference>
<dbReference type="InterPro" id="IPR003593">
    <property type="entry name" value="AAA+_ATPase"/>
</dbReference>
<keyword evidence="2" id="KW-0805">Transcription regulation</keyword>
<dbReference type="Proteomes" id="UP000183376">
    <property type="component" value="Chromosome I"/>
</dbReference>
<organism evidence="7 8">
    <name type="scientific">Allokutzneria albata</name>
    <name type="common">Kibdelosporangium albatum</name>
    <dbReference type="NCBI Taxonomy" id="211114"/>
    <lineage>
        <taxon>Bacteria</taxon>
        <taxon>Bacillati</taxon>
        <taxon>Actinomycetota</taxon>
        <taxon>Actinomycetes</taxon>
        <taxon>Pseudonocardiales</taxon>
        <taxon>Pseudonocardiaceae</taxon>
        <taxon>Allokutzneria</taxon>
    </lineage>
</organism>
<dbReference type="AlphaFoldDB" id="A0A1G9YD65"/>
<dbReference type="SUPFAM" id="SSF46894">
    <property type="entry name" value="C-terminal effector domain of the bipartite response regulators"/>
    <property type="match status" value="1"/>
</dbReference>
<feature type="domain" description="OmpR/PhoB-type" evidence="6">
    <location>
        <begin position="1"/>
        <end position="97"/>
    </location>
</feature>
<dbReference type="GO" id="GO:0003677">
    <property type="term" value="F:DNA binding"/>
    <property type="evidence" value="ECO:0007669"/>
    <property type="project" value="UniProtKB-UniRule"/>
</dbReference>
<dbReference type="InterPro" id="IPR011990">
    <property type="entry name" value="TPR-like_helical_dom_sf"/>
</dbReference>
<feature type="DNA-binding region" description="OmpR/PhoB-type" evidence="5">
    <location>
        <begin position="1"/>
        <end position="97"/>
    </location>
</feature>
<dbReference type="GO" id="GO:0000160">
    <property type="term" value="P:phosphorelay signal transduction system"/>
    <property type="evidence" value="ECO:0007669"/>
    <property type="project" value="InterPro"/>
</dbReference>
<dbReference type="Gene3D" id="1.10.10.10">
    <property type="entry name" value="Winged helix-like DNA-binding domain superfamily/Winged helix DNA-binding domain"/>
    <property type="match status" value="1"/>
</dbReference>
<dbReference type="eggNOG" id="COG3629">
    <property type="taxonomic scope" value="Bacteria"/>
</dbReference>
<dbReference type="InterPro" id="IPR036388">
    <property type="entry name" value="WH-like_DNA-bd_sf"/>
</dbReference>
<dbReference type="InterPro" id="IPR005158">
    <property type="entry name" value="BTAD"/>
</dbReference>
<evidence type="ECO:0000256" key="2">
    <source>
        <dbReference type="ARBA" id="ARBA00023015"/>
    </source>
</evidence>
<dbReference type="Pfam" id="PF00486">
    <property type="entry name" value="Trans_reg_C"/>
    <property type="match status" value="1"/>
</dbReference>
<evidence type="ECO:0000313" key="7">
    <source>
        <dbReference type="EMBL" id="SDN06917.1"/>
    </source>
</evidence>
<dbReference type="SMART" id="SM00862">
    <property type="entry name" value="Trans_reg_C"/>
    <property type="match status" value="1"/>
</dbReference>
<dbReference type="SUPFAM" id="SSF48452">
    <property type="entry name" value="TPR-like"/>
    <property type="match status" value="1"/>
</dbReference>
<dbReference type="InterPro" id="IPR027417">
    <property type="entry name" value="P-loop_NTPase"/>
</dbReference>
<dbReference type="SMART" id="SM00382">
    <property type="entry name" value="AAA"/>
    <property type="match status" value="1"/>
</dbReference>
<evidence type="ECO:0000256" key="3">
    <source>
        <dbReference type="ARBA" id="ARBA00023125"/>
    </source>
</evidence>
<keyword evidence="8" id="KW-1185">Reference proteome</keyword>
<protein>
    <submittedName>
        <fullName evidence="7">DNA-binding transcriptional activator of the SARP family</fullName>
    </submittedName>
</protein>
<dbReference type="PANTHER" id="PTHR35807:SF1">
    <property type="entry name" value="TRANSCRIPTIONAL REGULATOR REDD"/>
    <property type="match status" value="1"/>
</dbReference>
<proteinExistence type="inferred from homology"/>
<evidence type="ECO:0000256" key="5">
    <source>
        <dbReference type="PROSITE-ProRule" id="PRU01091"/>
    </source>
</evidence>
<accession>A0A1G9YD65</accession>
<sequence>MVQVMDFRVLGALEIIGPRGRVELGAPKQRALTAALLCRAGQAFSTDALIGALWGDNPPRSARKNIQVYVYQVRKAFAAAGAPDRLHLEHAGYRLVVNPGELDIDRFNELFARGRTELTSGEAERAARTLRDSMSLWRGEPFADLPDVEFLNRQADAWRERRLAAVEARIEADLRAGRHADVVDELFCLVRAHPLHEQFRAQLMTALLLGERKTEALAVYDHGRQLLASELGIAPGANLTRAHQAVLSGKAPGFPTDPGARPRRTVPKKIVPRQLPRGLSDFVGRQAQLTALGNGLARAASGGWPLLVLTGAAGVGKSALAIKAAHLAAPSFPDGQLYIDLAEHNGGEALGQILRALGCAPAELPADPCERQALYRTLVADRSVLVVLDNAANESQVRSLLPGSPRSAAIVTARSRLLGLDSAELVELGGFRSGESAQVLLGRTEAVAEDAQYAEFIADTCDHLPVAVRIAAVRASGRSLQETARRLISACNPLDELVAGDESVRARLTSCYAELDLIGKTALRRLGTLGSAEFTVAALASLLGTSTGHAERSLDQLLDRHLVSRIDDAGGTHRFALSRLTHHFAMELARDPALPRVS</sequence>
<dbReference type="SMART" id="SM01043">
    <property type="entry name" value="BTAD"/>
    <property type="match status" value="1"/>
</dbReference>
<dbReference type="InterPro" id="IPR051677">
    <property type="entry name" value="AfsR-DnrI-RedD_regulator"/>
</dbReference>
<dbReference type="Gene3D" id="3.40.50.300">
    <property type="entry name" value="P-loop containing nucleotide triphosphate hydrolases"/>
    <property type="match status" value="1"/>
</dbReference>
<evidence type="ECO:0000256" key="4">
    <source>
        <dbReference type="ARBA" id="ARBA00023163"/>
    </source>
</evidence>
<keyword evidence="4" id="KW-0804">Transcription</keyword>
<dbReference type="GO" id="GO:0006355">
    <property type="term" value="P:regulation of DNA-templated transcription"/>
    <property type="evidence" value="ECO:0007669"/>
    <property type="project" value="InterPro"/>
</dbReference>
<dbReference type="CDD" id="cd15831">
    <property type="entry name" value="BTAD"/>
    <property type="match status" value="1"/>
</dbReference>
<dbReference type="SUPFAM" id="SSF52540">
    <property type="entry name" value="P-loop containing nucleoside triphosphate hydrolases"/>
    <property type="match status" value="1"/>
</dbReference>
<dbReference type="InterPro" id="IPR016032">
    <property type="entry name" value="Sig_transdc_resp-reg_C-effctor"/>
</dbReference>
<dbReference type="OrthoDB" id="5521887at2"/>
<comment type="similarity">
    <text evidence="1">Belongs to the AfsR/DnrI/RedD regulatory family.</text>
</comment>
<name>A0A1G9YD65_ALLAB</name>
<dbReference type="EMBL" id="LT629701">
    <property type="protein sequence ID" value="SDN06917.1"/>
    <property type="molecule type" value="Genomic_DNA"/>
</dbReference>
<dbReference type="Gene3D" id="1.25.40.10">
    <property type="entry name" value="Tetratricopeptide repeat domain"/>
    <property type="match status" value="1"/>
</dbReference>
<evidence type="ECO:0000313" key="8">
    <source>
        <dbReference type="Proteomes" id="UP000183376"/>
    </source>
</evidence>
<keyword evidence="3 5" id="KW-0238">DNA-binding</keyword>
<gene>
    <name evidence="7" type="ORF">SAMN04489726_4748</name>
</gene>
<evidence type="ECO:0000256" key="1">
    <source>
        <dbReference type="ARBA" id="ARBA00005820"/>
    </source>
</evidence>
<dbReference type="STRING" id="211114.SAMN04489726_4748"/>
<dbReference type="PANTHER" id="PTHR35807">
    <property type="entry name" value="TRANSCRIPTIONAL REGULATOR REDD-RELATED"/>
    <property type="match status" value="1"/>
</dbReference>
<evidence type="ECO:0000259" key="6">
    <source>
        <dbReference type="PROSITE" id="PS51755"/>
    </source>
</evidence>